<sequence>MPKAAPDDSPTSADAATPPGPPVTAPNKRVIVRGLMIGGALGGAFGAMNLAAGDAGVNTGVNIERPAPGEPERPGAENWHAQAARYTGWCVFGGALLGGLSGAAALARDSLRGGAERPPAGYDDGR</sequence>
<gene>
    <name evidence="3" type="ORF">LzC2_11530</name>
</gene>
<accession>A0ABX1VAH3</accession>
<organism evidence="3 4">
    <name type="scientific">Alienimonas chondri</name>
    <dbReference type="NCBI Taxonomy" id="2681879"/>
    <lineage>
        <taxon>Bacteria</taxon>
        <taxon>Pseudomonadati</taxon>
        <taxon>Planctomycetota</taxon>
        <taxon>Planctomycetia</taxon>
        <taxon>Planctomycetales</taxon>
        <taxon>Planctomycetaceae</taxon>
        <taxon>Alienimonas</taxon>
    </lineage>
</organism>
<feature type="region of interest" description="Disordered" evidence="1">
    <location>
        <begin position="1"/>
        <end position="26"/>
    </location>
</feature>
<reference evidence="3 4" key="1">
    <citation type="journal article" date="2020" name="Syst. Appl. Microbiol.">
        <title>Alienimonas chondri sp. nov., a novel planctomycete isolated from the biofilm of the red alga Chondrus crispus.</title>
        <authorList>
            <person name="Vitorino I."/>
            <person name="Albuquerque L."/>
            <person name="Wiegand S."/>
            <person name="Kallscheuer N."/>
            <person name="da Costa M.S."/>
            <person name="Lobo-da-Cunha A."/>
            <person name="Jogler C."/>
            <person name="Lage O.M."/>
        </authorList>
    </citation>
    <scope>NUCLEOTIDE SEQUENCE [LARGE SCALE GENOMIC DNA]</scope>
    <source>
        <strain evidence="3 4">LzC2</strain>
    </source>
</reference>
<comment type="caution">
    <text evidence="3">The sequence shown here is derived from an EMBL/GenBank/DDBJ whole genome shotgun (WGS) entry which is preliminary data.</text>
</comment>
<keyword evidence="2" id="KW-0812">Transmembrane</keyword>
<feature type="transmembrane region" description="Helical" evidence="2">
    <location>
        <begin position="86"/>
        <end position="107"/>
    </location>
</feature>
<dbReference type="EMBL" id="WTPX01000025">
    <property type="protein sequence ID" value="NNJ25090.1"/>
    <property type="molecule type" value="Genomic_DNA"/>
</dbReference>
<feature type="compositionally biased region" description="Low complexity" evidence="1">
    <location>
        <begin position="7"/>
        <end position="17"/>
    </location>
</feature>
<keyword evidence="2" id="KW-1133">Transmembrane helix</keyword>
<evidence type="ECO:0000256" key="1">
    <source>
        <dbReference type="SAM" id="MobiDB-lite"/>
    </source>
</evidence>
<proteinExistence type="predicted"/>
<keyword evidence="4" id="KW-1185">Reference proteome</keyword>
<dbReference type="Proteomes" id="UP000609651">
    <property type="component" value="Unassembled WGS sequence"/>
</dbReference>
<name>A0ABX1VAH3_9PLAN</name>
<evidence type="ECO:0000313" key="4">
    <source>
        <dbReference type="Proteomes" id="UP000609651"/>
    </source>
</evidence>
<keyword evidence="2" id="KW-0472">Membrane</keyword>
<evidence type="ECO:0000313" key="3">
    <source>
        <dbReference type="EMBL" id="NNJ25090.1"/>
    </source>
</evidence>
<protein>
    <submittedName>
        <fullName evidence="3">Uncharacterized protein</fullName>
    </submittedName>
</protein>
<feature type="transmembrane region" description="Helical" evidence="2">
    <location>
        <begin position="30"/>
        <end position="52"/>
    </location>
</feature>
<dbReference type="RefSeq" id="WP_171184721.1">
    <property type="nucleotide sequence ID" value="NZ_WTPX01000025.1"/>
</dbReference>
<evidence type="ECO:0000256" key="2">
    <source>
        <dbReference type="SAM" id="Phobius"/>
    </source>
</evidence>